<protein>
    <submittedName>
        <fullName evidence="4">Transcriptional regulator, TetR family</fullName>
    </submittedName>
</protein>
<evidence type="ECO:0000313" key="4">
    <source>
        <dbReference type="EMBL" id="SKC76963.1"/>
    </source>
</evidence>
<reference evidence="4 5" key="1">
    <citation type="submission" date="2017-02" db="EMBL/GenBank/DDBJ databases">
        <authorList>
            <person name="Peterson S.W."/>
        </authorList>
    </citation>
    <scope>NUCLEOTIDE SEQUENCE [LARGE SCALE GENOMIC DNA]</scope>
    <source>
        <strain evidence="4 5">M1</strain>
    </source>
</reference>
<sequence>MRVSKSPEERKKEIMEAAARLFLKKGFSETTMLDIANEVGVVKGLCYRYFSSKRELFDACLELLTDSFIKEIADILADKRLSVKERFQKMIKIWIENYNHIKKPLRENLKSAENIHIHDMIAMKGYHYLADKMRVFIQDGCKAGHFHVKNPEARARFIVFGIYGMRHIEISETDYFEELFDCFDKLLETDTKQLLKEIGGLL</sequence>
<evidence type="ECO:0000259" key="3">
    <source>
        <dbReference type="PROSITE" id="PS50977"/>
    </source>
</evidence>
<dbReference type="InterPro" id="IPR001647">
    <property type="entry name" value="HTH_TetR"/>
</dbReference>
<dbReference type="Gene3D" id="1.10.357.10">
    <property type="entry name" value="Tetracycline Repressor, domain 2"/>
    <property type="match status" value="1"/>
</dbReference>
<dbReference type="PANTHER" id="PTHR43479:SF11">
    <property type="entry name" value="ACREF_ENVCD OPERON REPRESSOR-RELATED"/>
    <property type="match status" value="1"/>
</dbReference>
<dbReference type="GO" id="GO:0003677">
    <property type="term" value="F:DNA binding"/>
    <property type="evidence" value="ECO:0007669"/>
    <property type="project" value="UniProtKB-UniRule"/>
</dbReference>
<dbReference type="Pfam" id="PF00440">
    <property type="entry name" value="TetR_N"/>
    <property type="match status" value="1"/>
</dbReference>
<dbReference type="InterPro" id="IPR050624">
    <property type="entry name" value="HTH-type_Tx_Regulator"/>
</dbReference>
<keyword evidence="5" id="KW-1185">Reference proteome</keyword>
<dbReference type="RefSeq" id="WP_079492759.1">
    <property type="nucleotide sequence ID" value="NZ_FUZT01000007.1"/>
</dbReference>
<name>A0A1T5LLS4_9FIRM</name>
<proteinExistence type="predicted"/>
<dbReference type="Proteomes" id="UP000190285">
    <property type="component" value="Unassembled WGS sequence"/>
</dbReference>
<organism evidence="4 5">
    <name type="scientific">Maledivibacter halophilus</name>
    <dbReference type="NCBI Taxonomy" id="36842"/>
    <lineage>
        <taxon>Bacteria</taxon>
        <taxon>Bacillati</taxon>
        <taxon>Bacillota</taxon>
        <taxon>Clostridia</taxon>
        <taxon>Peptostreptococcales</taxon>
        <taxon>Caminicellaceae</taxon>
        <taxon>Maledivibacter</taxon>
    </lineage>
</organism>
<dbReference type="SUPFAM" id="SSF46689">
    <property type="entry name" value="Homeodomain-like"/>
    <property type="match status" value="1"/>
</dbReference>
<keyword evidence="1 2" id="KW-0238">DNA-binding</keyword>
<dbReference type="PROSITE" id="PS50977">
    <property type="entry name" value="HTH_TETR_2"/>
    <property type="match status" value="1"/>
</dbReference>
<dbReference type="STRING" id="36842.SAMN02194393_03069"/>
<dbReference type="PANTHER" id="PTHR43479">
    <property type="entry name" value="ACREF/ENVCD OPERON REPRESSOR-RELATED"/>
    <property type="match status" value="1"/>
</dbReference>
<evidence type="ECO:0000256" key="2">
    <source>
        <dbReference type="PROSITE-ProRule" id="PRU00335"/>
    </source>
</evidence>
<dbReference type="AlphaFoldDB" id="A0A1T5LLS4"/>
<dbReference type="InterPro" id="IPR009057">
    <property type="entry name" value="Homeodomain-like_sf"/>
</dbReference>
<feature type="domain" description="HTH tetR-type" evidence="3">
    <location>
        <begin position="8"/>
        <end position="68"/>
    </location>
</feature>
<dbReference type="OrthoDB" id="9785164at2"/>
<evidence type="ECO:0000256" key="1">
    <source>
        <dbReference type="ARBA" id="ARBA00023125"/>
    </source>
</evidence>
<dbReference type="PRINTS" id="PR00455">
    <property type="entry name" value="HTHTETR"/>
</dbReference>
<feature type="DNA-binding region" description="H-T-H motif" evidence="2">
    <location>
        <begin position="31"/>
        <end position="50"/>
    </location>
</feature>
<evidence type="ECO:0000313" key="5">
    <source>
        <dbReference type="Proteomes" id="UP000190285"/>
    </source>
</evidence>
<gene>
    <name evidence="4" type="ORF">SAMN02194393_03069</name>
</gene>
<accession>A0A1T5LLS4</accession>
<dbReference type="EMBL" id="FUZT01000007">
    <property type="protein sequence ID" value="SKC76963.1"/>
    <property type="molecule type" value="Genomic_DNA"/>
</dbReference>